<dbReference type="SUPFAM" id="SSF56672">
    <property type="entry name" value="DNA/RNA polymerases"/>
    <property type="match status" value="1"/>
</dbReference>
<reference evidence="1 2" key="1">
    <citation type="submission" date="2013-11" db="EMBL/GenBank/DDBJ databases">
        <title>Opisthorchis viverrini - life in the bile duct.</title>
        <authorList>
            <person name="Young N.D."/>
            <person name="Nagarajan N."/>
            <person name="Lin S.J."/>
            <person name="Korhonen P.K."/>
            <person name="Jex A.R."/>
            <person name="Hall R.S."/>
            <person name="Safavi-Hemami H."/>
            <person name="Kaewkong W."/>
            <person name="Bertrand D."/>
            <person name="Gao S."/>
            <person name="Seet Q."/>
            <person name="Wongkham S."/>
            <person name="Teh B.T."/>
            <person name="Wongkham C."/>
            <person name="Intapan P.M."/>
            <person name="Maleewong W."/>
            <person name="Yang X."/>
            <person name="Hu M."/>
            <person name="Wang Z."/>
            <person name="Hofmann A."/>
            <person name="Sternberg P.W."/>
            <person name="Tan P."/>
            <person name="Wang J."/>
            <person name="Gasser R.B."/>
        </authorList>
    </citation>
    <scope>NUCLEOTIDE SEQUENCE [LARGE SCALE GENOMIC DNA]</scope>
</reference>
<dbReference type="InterPro" id="IPR043128">
    <property type="entry name" value="Rev_trsase/Diguanyl_cyclase"/>
</dbReference>
<dbReference type="Proteomes" id="UP000054324">
    <property type="component" value="Unassembled WGS sequence"/>
</dbReference>
<dbReference type="Gene3D" id="3.30.70.270">
    <property type="match status" value="1"/>
</dbReference>
<evidence type="ECO:0008006" key="3">
    <source>
        <dbReference type="Google" id="ProtNLM"/>
    </source>
</evidence>
<sequence>MYQGGGPGENGDDIVVYSNSESGHAAHLKAVLKRIREAGPQTNEAKTARSEFDETAGVLARLHTTSSTQQDVIFGSTNRNLSTIEVTQSRLASKQCNQITVKMTGSLTVSES</sequence>
<organism evidence="1 2">
    <name type="scientific">Opisthorchis viverrini</name>
    <name type="common">Southeast Asian liver fluke</name>
    <dbReference type="NCBI Taxonomy" id="6198"/>
    <lineage>
        <taxon>Eukaryota</taxon>
        <taxon>Metazoa</taxon>
        <taxon>Spiralia</taxon>
        <taxon>Lophotrochozoa</taxon>
        <taxon>Platyhelminthes</taxon>
        <taxon>Trematoda</taxon>
        <taxon>Digenea</taxon>
        <taxon>Opisthorchiida</taxon>
        <taxon>Opisthorchiata</taxon>
        <taxon>Opisthorchiidae</taxon>
        <taxon>Opisthorchis</taxon>
    </lineage>
</organism>
<gene>
    <name evidence="1" type="ORF">T265_11999</name>
</gene>
<dbReference type="KEGG" id="ovi:T265_11999"/>
<evidence type="ECO:0000313" key="1">
    <source>
        <dbReference type="EMBL" id="KER19115.1"/>
    </source>
</evidence>
<accession>A0A074Z7D5</accession>
<dbReference type="GeneID" id="20326167"/>
<dbReference type="AlphaFoldDB" id="A0A074Z7D5"/>
<proteinExistence type="predicted"/>
<dbReference type="CTD" id="20326167"/>
<dbReference type="RefSeq" id="XP_009177139.1">
    <property type="nucleotide sequence ID" value="XM_009178875.1"/>
</dbReference>
<name>A0A074Z7D5_OPIVI</name>
<protein>
    <recommendedName>
        <fullName evidence="3">Reverse transcriptase domain-containing protein</fullName>
    </recommendedName>
</protein>
<evidence type="ECO:0000313" key="2">
    <source>
        <dbReference type="Proteomes" id="UP000054324"/>
    </source>
</evidence>
<dbReference type="EMBL" id="KL597326">
    <property type="protein sequence ID" value="KER19115.1"/>
    <property type="molecule type" value="Genomic_DNA"/>
</dbReference>
<keyword evidence="2" id="KW-1185">Reference proteome</keyword>
<dbReference type="InterPro" id="IPR043502">
    <property type="entry name" value="DNA/RNA_pol_sf"/>
</dbReference>